<evidence type="ECO:0000313" key="4">
    <source>
        <dbReference type="Proteomes" id="UP001344447"/>
    </source>
</evidence>
<evidence type="ECO:0000256" key="2">
    <source>
        <dbReference type="SAM" id="MobiDB-lite"/>
    </source>
</evidence>
<name>A0AAN7U8D0_9MYCE</name>
<feature type="compositionally biased region" description="Polar residues" evidence="2">
    <location>
        <begin position="1"/>
        <end position="17"/>
    </location>
</feature>
<comment type="caution">
    <text evidence="3">The sequence shown here is derived from an EMBL/GenBank/DDBJ whole genome shotgun (WGS) entry which is preliminary data.</text>
</comment>
<reference evidence="3 4" key="1">
    <citation type="submission" date="2023-11" db="EMBL/GenBank/DDBJ databases">
        <title>Dfirmibasis_genome.</title>
        <authorList>
            <person name="Edelbroek B."/>
            <person name="Kjellin J."/>
            <person name="Jerlstrom-Hultqvist J."/>
            <person name="Soderbom F."/>
        </authorList>
    </citation>
    <scope>NUCLEOTIDE SEQUENCE [LARGE SCALE GENOMIC DNA]</scope>
    <source>
        <strain evidence="3 4">TNS-C-14</strain>
    </source>
</reference>
<feature type="coiled-coil region" evidence="1">
    <location>
        <begin position="25"/>
        <end position="52"/>
    </location>
</feature>
<evidence type="ECO:0000313" key="3">
    <source>
        <dbReference type="EMBL" id="KAK5584057.1"/>
    </source>
</evidence>
<sequence length="96" mass="11084">MTSNLTSNFKNMHINNNDDNDEVFYDSENDEINDLVNRARSLLQDNQEIIKKNLQINYNINENTEDFQKFIDYKVSLYKEGSVGSCVREAGGAVQE</sequence>
<evidence type="ECO:0000256" key="1">
    <source>
        <dbReference type="SAM" id="Coils"/>
    </source>
</evidence>
<feature type="region of interest" description="Disordered" evidence="2">
    <location>
        <begin position="1"/>
        <end position="21"/>
    </location>
</feature>
<gene>
    <name evidence="3" type="ORF">RB653_005664</name>
</gene>
<organism evidence="3 4">
    <name type="scientific">Dictyostelium firmibasis</name>
    <dbReference type="NCBI Taxonomy" id="79012"/>
    <lineage>
        <taxon>Eukaryota</taxon>
        <taxon>Amoebozoa</taxon>
        <taxon>Evosea</taxon>
        <taxon>Eumycetozoa</taxon>
        <taxon>Dictyostelia</taxon>
        <taxon>Dictyosteliales</taxon>
        <taxon>Dictyosteliaceae</taxon>
        <taxon>Dictyostelium</taxon>
    </lineage>
</organism>
<dbReference type="EMBL" id="JAVFKY010000001">
    <property type="protein sequence ID" value="KAK5584057.1"/>
    <property type="molecule type" value="Genomic_DNA"/>
</dbReference>
<proteinExistence type="predicted"/>
<dbReference type="AlphaFoldDB" id="A0AAN7U8D0"/>
<keyword evidence="1" id="KW-0175">Coiled coil</keyword>
<accession>A0AAN7U8D0</accession>
<dbReference type="Proteomes" id="UP001344447">
    <property type="component" value="Unassembled WGS sequence"/>
</dbReference>
<protein>
    <submittedName>
        <fullName evidence="3">Uncharacterized protein</fullName>
    </submittedName>
</protein>
<keyword evidence="4" id="KW-1185">Reference proteome</keyword>